<dbReference type="Gene3D" id="2.30.110.10">
    <property type="entry name" value="Electron Transport, Fmn-binding Protein, Chain A"/>
    <property type="match status" value="1"/>
</dbReference>
<dbReference type="Pfam" id="PF01613">
    <property type="entry name" value="Flavin_Reduct"/>
    <property type="match status" value="1"/>
</dbReference>
<dbReference type="PANTHER" id="PTHR30466">
    <property type="entry name" value="FLAVIN REDUCTASE"/>
    <property type="match status" value="1"/>
</dbReference>
<dbReference type="Proteomes" id="UP000312032">
    <property type="component" value="Unassembled WGS sequence"/>
</dbReference>
<dbReference type="EMBL" id="VDHJ01000009">
    <property type="protein sequence ID" value="TNL96851.1"/>
    <property type="molecule type" value="Genomic_DNA"/>
</dbReference>
<gene>
    <name evidence="4" type="ORF">FHE74_07490</name>
</gene>
<feature type="domain" description="Flavin reductase like" evidence="3">
    <location>
        <begin position="14"/>
        <end position="157"/>
    </location>
</feature>
<dbReference type="OrthoDB" id="9792858at2"/>
<dbReference type="SUPFAM" id="SSF50475">
    <property type="entry name" value="FMN-binding split barrel"/>
    <property type="match status" value="1"/>
</dbReference>
<dbReference type="GO" id="GO:0010181">
    <property type="term" value="F:FMN binding"/>
    <property type="evidence" value="ECO:0007669"/>
    <property type="project" value="InterPro"/>
</dbReference>
<reference evidence="4 5" key="1">
    <citation type="submission" date="2019-06" db="EMBL/GenBank/DDBJ databases">
        <authorList>
            <person name="Li J."/>
        </authorList>
    </citation>
    <scope>NUCLEOTIDE SEQUENCE [LARGE SCALE GENOMIC DNA]</scope>
    <source>
        <strain evidence="4 5">LMG 28165</strain>
    </source>
</reference>
<evidence type="ECO:0000313" key="5">
    <source>
        <dbReference type="Proteomes" id="UP000312032"/>
    </source>
</evidence>
<name>A0A5C4U2N1_9CORY</name>
<dbReference type="InterPro" id="IPR012349">
    <property type="entry name" value="Split_barrel_FMN-bd"/>
</dbReference>
<evidence type="ECO:0000256" key="2">
    <source>
        <dbReference type="ARBA" id="ARBA00023002"/>
    </source>
</evidence>
<sequence>MRRKLTVPTIADVYRAIPTPITAVAARVGEQDIAMVLSSFVALSDDPALVGISVKRGSSTWPLLREATSLGINILTGGHSGLIDSYSLPSHERLVGSTYRADAGAIIIADAPTSLVCHIEREIEMGDHIFVVLAVDNVLHDPKIGRPIVHHQRRVTELMEYQI</sequence>
<proteinExistence type="inferred from homology"/>
<dbReference type="InterPro" id="IPR050268">
    <property type="entry name" value="NADH-dep_flavin_reductase"/>
</dbReference>
<dbReference type="InterPro" id="IPR002563">
    <property type="entry name" value="Flavin_Rdtase-like_dom"/>
</dbReference>
<keyword evidence="5" id="KW-1185">Reference proteome</keyword>
<dbReference type="GO" id="GO:0042602">
    <property type="term" value="F:riboflavin reductase (NADPH) activity"/>
    <property type="evidence" value="ECO:0007669"/>
    <property type="project" value="TreeGrafter"/>
</dbReference>
<dbReference type="AlphaFoldDB" id="A0A5C4U2N1"/>
<organism evidence="4 5">
    <name type="scientific">Corynebacterium tapiri</name>
    <dbReference type="NCBI Taxonomy" id="1448266"/>
    <lineage>
        <taxon>Bacteria</taxon>
        <taxon>Bacillati</taxon>
        <taxon>Actinomycetota</taxon>
        <taxon>Actinomycetes</taxon>
        <taxon>Mycobacteriales</taxon>
        <taxon>Corynebacteriaceae</taxon>
        <taxon>Corynebacterium</taxon>
    </lineage>
</organism>
<evidence type="ECO:0000256" key="1">
    <source>
        <dbReference type="ARBA" id="ARBA00008898"/>
    </source>
</evidence>
<protein>
    <submittedName>
        <fullName evidence="4">Flavin reductase family protein</fullName>
    </submittedName>
</protein>
<evidence type="ECO:0000259" key="3">
    <source>
        <dbReference type="SMART" id="SM00903"/>
    </source>
</evidence>
<dbReference type="PANTHER" id="PTHR30466:SF11">
    <property type="entry name" value="FLAVIN-DEPENDENT MONOOXYGENASE, REDUCTASE SUBUNIT HSAB"/>
    <property type="match status" value="1"/>
</dbReference>
<accession>A0A5C4U2N1</accession>
<keyword evidence="2" id="KW-0560">Oxidoreductase</keyword>
<comment type="caution">
    <text evidence="4">The sequence shown here is derived from an EMBL/GenBank/DDBJ whole genome shotgun (WGS) entry which is preliminary data.</text>
</comment>
<comment type="similarity">
    <text evidence="1">Belongs to the non-flavoprotein flavin reductase family.</text>
</comment>
<evidence type="ECO:0000313" key="4">
    <source>
        <dbReference type="EMBL" id="TNL96851.1"/>
    </source>
</evidence>
<dbReference type="SMART" id="SM00903">
    <property type="entry name" value="Flavin_Reduct"/>
    <property type="match status" value="1"/>
</dbReference>